<keyword evidence="3" id="KW-1185">Reference proteome</keyword>
<comment type="caution">
    <text evidence="2">The sequence shown here is derived from an EMBL/GenBank/DDBJ whole genome shotgun (WGS) entry which is preliminary data.</text>
</comment>
<dbReference type="SUPFAM" id="SSF54909">
    <property type="entry name" value="Dimeric alpha+beta barrel"/>
    <property type="match status" value="1"/>
</dbReference>
<sequence length="94" mass="10234">MIIVAGYLRVDAADREAYLATCVPVVEQARATEGCLDFALSADLVDPERINVLERWATRAALDAFRGDGTGDEQTALITGADVREFTTESETRL</sequence>
<dbReference type="Gene3D" id="3.30.70.100">
    <property type="match status" value="1"/>
</dbReference>
<keyword evidence="2" id="KW-0560">Oxidoreductase</keyword>
<dbReference type="AlphaFoldDB" id="A0A7W9GU90"/>
<dbReference type="Proteomes" id="UP000542813">
    <property type="component" value="Unassembled WGS sequence"/>
</dbReference>
<dbReference type="EMBL" id="JACHMM010000001">
    <property type="protein sequence ID" value="MBB5790027.1"/>
    <property type="molecule type" value="Genomic_DNA"/>
</dbReference>
<feature type="domain" description="ABM" evidence="1">
    <location>
        <begin position="2"/>
        <end position="92"/>
    </location>
</feature>
<gene>
    <name evidence="2" type="ORF">HD601_004602</name>
</gene>
<dbReference type="InterPro" id="IPR007138">
    <property type="entry name" value="ABM_dom"/>
</dbReference>
<proteinExistence type="predicted"/>
<dbReference type="GO" id="GO:0004497">
    <property type="term" value="F:monooxygenase activity"/>
    <property type="evidence" value="ECO:0007669"/>
    <property type="project" value="UniProtKB-KW"/>
</dbReference>
<organism evidence="2 3">
    <name type="scientific">Jiangella mangrovi</name>
    <dbReference type="NCBI Taxonomy" id="1524084"/>
    <lineage>
        <taxon>Bacteria</taxon>
        <taxon>Bacillati</taxon>
        <taxon>Actinomycetota</taxon>
        <taxon>Actinomycetes</taxon>
        <taxon>Jiangellales</taxon>
        <taxon>Jiangellaceae</taxon>
        <taxon>Jiangella</taxon>
    </lineage>
</organism>
<keyword evidence="2" id="KW-0503">Monooxygenase</keyword>
<accession>A0A7W9GU90</accession>
<dbReference type="InterPro" id="IPR011008">
    <property type="entry name" value="Dimeric_a/b-barrel"/>
</dbReference>
<dbReference type="RefSeq" id="WP_184825782.1">
    <property type="nucleotide sequence ID" value="NZ_JACHMM010000001.1"/>
</dbReference>
<name>A0A7W9GU90_9ACTN</name>
<protein>
    <submittedName>
        <fullName evidence="2">Quinol monooxygenase YgiN</fullName>
    </submittedName>
</protein>
<dbReference type="PROSITE" id="PS51725">
    <property type="entry name" value="ABM"/>
    <property type="match status" value="1"/>
</dbReference>
<dbReference type="Pfam" id="PF03992">
    <property type="entry name" value="ABM"/>
    <property type="match status" value="1"/>
</dbReference>
<evidence type="ECO:0000313" key="3">
    <source>
        <dbReference type="Proteomes" id="UP000542813"/>
    </source>
</evidence>
<evidence type="ECO:0000313" key="2">
    <source>
        <dbReference type="EMBL" id="MBB5790027.1"/>
    </source>
</evidence>
<evidence type="ECO:0000259" key="1">
    <source>
        <dbReference type="PROSITE" id="PS51725"/>
    </source>
</evidence>
<reference evidence="2 3" key="1">
    <citation type="submission" date="2020-08" db="EMBL/GenBank/DDBJ databases">
        <title>Sequencing the genomes of 1000 actinobacteria strains.</title>
        <authorList>
            <person name="Klenk H.-P."/>
        </authorList>
    </citation>
    <scope>NUCLEOTIDE SEQUENCE [LARGE SCALE GENOMIC DNA]</scope>
    <source>
        <strain evidence="2 3">DSM 102122</strain>
    </source>
</reference>